<dbReference type="EMBL" id="CBTN010000027">
    <property type="protein sequence ID" value="CDH55116.1"/>
    <property type="molecule type" value="Genomic_DNA"/>
</dbReference>
<evidence type="ECO:0000256" key="7">
    <source>
        <dbReference type="ARBA" id="ARBA00023242"/>
    </source>
</evidence>
<evidence type="ECO:0000256" key="2">
    <source>
        <dbReference type="ARBA" id="ARBA00022723"/>
    </source>
</evidence>
<evidence type="ECO:0000313" key="9">
    <source>
        <dbReference type="EMBL" id="CDH55116.1"/>
    </source>
</evidence>
<evidence type="ECO:0000256" key="3">
    <source>
        <dbReference type="ARBA" id="ARBA00022833"/>
    </source>
</evidence>
<evidence type="ECO:0000256" key="5">
    <source>
        <dbReference type="ARBA" id="ARBA00023015"/>
    </source>
</evidence>
<organism evidence="9 10">
    <name type="scientific">Lichtheimia corymbifera JMRC:FSU:9682</name>
    <dbReference type="NCBI Taxonomy" id="1263082"/>
    <lineage>
        <taxon>Eukaryota</taxon>
        <taxon>Fungi</taxon>
        <taxon>Fungi incertae sedis</taxon>
        <taxon>Mucoromycota</taxon>
        <taxon>Mucoromycotina</taxon>
        <taxon>Mucoromycetes</taxon>
        <taxon>Mucorales</taxon>
        <taxon>Lichtheimiaceae</taxon>
        <taxon>Lichtheimia</taxon>
    </lineage>
</organism>
<dbReference type="Gene3D" id="3.90.430.10">
    <property type="entry name" value="Copper fist DNA-binding domain"/>
    <property type="match status" value="1"/>
</dbReference>
<evidence type="ECO:0000256" key="1">
    <source>
        <dbReference type="ARBA" id="ARBA00004123"/>
    </source>
</evidence>
<dbReference type="InterPro" id="IPR051763">
    <property type="entry name" value="Copper_Homeo_Regul"/>
</dbReference>
<dbReference type="VEuPathDB" id="FungiDB:LCOR_06296.1"/>
<dbReference type="PANTHER" id="PTHR28088:SF5">
    <property type="entry name" value="TRANSCRIPTIONAL ACTIVATOR HAA1-RELATED"/>
    <property type="match status" value="1"/>
</dbReference>
<dbReference type="InterPro" id="IPR036395">
    <property type="entry name" value="Cu_fist_DNA-bd_dom_sf"/>
</dbReference>
<dbReference type="PRINTS" id="PR00617">
    <property type="entry name" value="COPPERFIST"/>
</dbReference>
<evidence type="ECO:0000259" key="8">
    <source>
        <dbReference type="PROSITE" id="PS50073"/>
    </source>
</evidence>
<protein>
    <recommendedName>
        <fullName evidence="8">Copper-fist domain-containing protein</fullName>
    </recommendedName>
</protein>
<evidence type="ECO:0000256" key="6">
    <source>
        <dbReference type="ARBA" id="ARBA00023163"/>
    </source>
</evidence>
<dbReference type="GO" id="GO:0005634">
    <property type="term" value="C:nucleus"/>
    <property type="evidence" value="ECO:0007669"/>
    <property type="project" value="UniProtKB-SubCell"/>
</dbReference>
<evidence type="ECO:0000313" key="10">
    <source>
        <dbReference type="Proteomes" id="UP000027586"/>
    </source>
</evidence>
<dbReference type="GO" id="GO:0006879">
    <property type="term" value="P:intracellular iron ion homeostasis"/>
    <property type="evidence" value="ECO:0007669"/>
    <property type="project" value="TreeGrafter"/>
</dbReference>
<dbReference type="PROSITE" id="PS50073">
    <property type="entry name" value="COPPER_FIST_2"/>
    <property type="match status" value="1"/>
</dbReference>
<keyword evidence="4" id="KW-0186">Copper</keyword>
<comment type="caution">
    <text evidence="9">The sequence shown here is derived from an EMBL/GenBank/DDBJ whole genome shotgun (WGS) entry which is preliminary data.</text>
</comment>
<dbReference type="SUPFAM" id="SSF57879">
    <property type="entry name" value="Zinc domain conserved in yeast copper-regulated transcription factors"/>
    <property type="match status" value="1"/>
</dbReference>
<sequence length="75" mass="8864">MIVINGTKYSCKSCIRGHRSSRCHHTDRLLVQVRKKGRPITQCERCREQREKHSIHQKCSCKKGKHVMKIEHLLL</sequence>
<dbReference type="FunFam" id="3.90.430.10:FF:000001">
    <property type="entry name" value="Copper fist DNA-binding protein"/>
    <property type="match status" value="1"/>
</dbReference>
<keyword evidence="2" id="KW-0479">Metal-binding</keyword>
<evidence type="ECO:0000256" key="4">
    <source>
        <dbReference type="ARBA" id="ARBA00023008"/>
    </source>
</evidence>
<dbReference type="OrthoDB" id="5600085at2759"/>
<accession>A0A068S1M2</accession>
<dbReference type="GO" id="GO:0000978">
    <property type="term" value="F:RNA polymerase II cis-regulatory region sequence-specific DNA binding"/>
    <property type="evidence" value="ECO:0007669"/>
    <property type="project" value="TreeGrafter"/>
</dbReference>
<keyword evidence="7" id="KW-0539">Nucleus</keyword>
<proteinExistence type="predicted"/>
<reference evidence="9" key="1">
    <citation type="submission" date="2013-08" db="EMBL/GenBank/DDBJ databases">
        <title>Gene expansion shapes genome architecture in the human pathogen Lichtheimia corymbifera: an evolutionary genomics analysis in the ancient terrestrial Mucorales (Mucoromycotina).</title>
        <authorList>
            <person name="Schwartze V.U."/>
            <person name="Winter S."/>
            <person name="Shelest E."/>
            <person name="Marcet-Houben M."/>
            <person name="Horn F."/>
            <person name="Wehner S."/>
            <person name="Hoffmann K."/>
            <person name="Riege K."/>
            <person name="Sammeth M."/>
            <person name="Nowrousian M."/>
            <person name="Valiante V."/>
            <person name="Linde J."/>
            <person name="Jacobsen I.D."/>
            <person name="Marz M."/>
            <person name="Brakhage A.A."/>
            <person name="Gabaldon T."/>
            <person name="Bocker S."/>
            <person name="Voigt K."/>
        </authorList>
    </citation>
    <scope>NUCLEOTIDE SEQUENCE [LARGE SCALE GENOMIC DNA]</scope>
    <source>
        <strain evidence="9">FSU 9682</strain>
    </source>
</reference>
<dbReference type="GO" id="GO:0000981">
    <property type="term" value="F:DNA-binding transcription factor activity, RNA polymerase II-specific"/>
    <property type="evidence" value="ECO:0007669"/>
    <property type="project" value="TreeGrafter"/>
</dbReference>
<dbReference type="STRING" id="1263082.A0A068S1M2"/>
<dbReference type="GO" id="GO:0006878">
    <property type="term" value="P:intracellular copper ion homeostasis"/>
    <property type="evidence" value="ECO:0007669"/>
    <property type="project" value="TreeGrafter"/>
</dbReference>
<keyword evidence="3" id="KW-0862">Zinc</keyword>
<keyword evidence="6" id="KW-0804">Transcription</keyword>
<keyword evidence="10" id="KW-1185">Reference proteome</keyword>
<gene>
    <name evidence="9" type="ORF">LCOR_06296.1</name>
</gene>
<dbReference type="SMART" id="SM01090">
    <property type="entry name" value="Copper-fist"/>
    <property type="match status" value="1"/>
</dbReference>
<dbReference type="PANTHER" id="PTHR28088">
    <property type="entry name" value="TRANSCRIPTIONAL ACTIVATOR HAA1-RELATED"/>
    <property type="match status" value="1"/>
</dbReference>
<dbReference type="Proteomes" id="UP000027586">
    <property type="component" value="Unassembled WGS sequence"/>
</dbReference>
<feature type="domain" description="Copper-fist" evidence="8">
    <location>
        <begin position="1"/>
        <end position="40"/>
    </location>
</feature>
<name>A0A068S1M2_9FUNG</name>
<comment type="subcellular location">
    <subcellularLocation>
        <location evidence="1">Nucleus</location>
    </subcellularLocation>
</comment>
<dbReference type="InterPro" id="IPR001083">
    <property type="entry name" value="Cu_fist_DNA-bd_dom"/>
</dbReference>
<dbReference type="GO" id="GO:0005507">
    <property type="term" value="F:copper ion binding"/>
    <property type="evidence" value="ECO:0007669"/>
    <property type="project" value="InterPro"/>
</dbReference>
<keyword evidence="5" id="KW-0805">Transcription regulation</keyword>
<dbReference type="AlphaFoldDB" id="A0A068S1M2"/>
<dbReference type="GO" id="GO:0045944">
    <property type="term" value="P:positive regulation of transcription by RNA polymerase II"/>
    <property type="evidence" value="ECO:0007669"/>
    <property type="project" value="TreeGrafter"/>
</dbReference>
<dbReference type="Pfam" id="PF00649">
    <property type="entry name" value="Copper-fist"/>
    <property type="match status" value="1"/>
</dbReference>
<dbReference type="SMART" id="SM00412">
    <property type="entry name" value="Cu_FIST"/>
    <property type="match status" value="1"/>
</dbReference>